<feature type="domain" description="RNA polymerase sigma factor 70 region 4 type 2" evidence="7">
    <location>
        <begin position="103"/>
        <end position="152"/>
    </location>
</feature>
<dbReference type="InterPro" id="IPR013324">
    <property type="entry name" value="RNA_pol_sigma_r3/r4-like"/>
</dbReference>
<dbReference type="CDD" id="cd06171">
    <property type="entry name" value="Sigma70_r4"/>
    <property type="match status" value="1"/>
</dbReference>
<dbReference type="InterPro" id="IPR039425">
    <property type="entry name" value="RNA_pol_sigma-70-like"/>
</dbReference>
<evidence type="ECO:0000256" key="2">
    <source>
        <dbReference type="ARBA" id="ARBA00023015"/>
    </source>
</evidence>
<protein>
    <submittedName>
        <fullName evidence="8">RNA polymerase sigma-70 factor (Sigma-E family)</fullName>
    </submittedName>
</protein>
<comment type="caution">
    <text evidence="8">The sequence shown here is derived from an EMBL/GenBank/DDBJ whole genome shotgun (WGS) entry which is preliminary data.</text>
</comment>
<dbReference type="RefSeq" id="WP_115923374.1">
    <property type="nucleotide sequence ID" value="NZ_CBDRMH010000001.1"/>
</dbReference>
<dbReference type="OrthoDB" id="4864396at2"/>
<keyword evidence="3" id="KW-0731">Sigma factor</keyword>
<evidence type="ECO:0000256" key="1">
    <source>
        <dbReference type="ARBA" id="ARBA00010641"/>
    </source>
</evidence>
<dbReference type="SUPFAM" id="SSF88946">
    <property type="entry name" value="Sigma2 domain of RNA polymerase sigma factors"/>
    <property type="match status" value="1"/>
</dbReference>
<feature type="domain" description="RNA polymerase sigma-70 region 2" evidence="6">
    <location>
        <begin position="11"/>
        <end position="76"/>
    </location>
</feature>
<dbReference type="GO" id="GO:0003677">
    <property type="term" value="F:DNA binding"/>
    <property type="evidence" value="ECO:0007669"/>
    <property type="project" value="UniProtKB-KW"/>
</dbReference>
<comment type="similarity">
    <text evidence="1">Belongs to the sigma-70 factor family. ECF subfamily.</text>
</comment>
<evidence type="ECO:0000259" key="6">
    <source>
        <dbReference type="Pfam" id="PF04542"/>
    </source>
</evidence>
<dbReference type="InterPro" id="IPR013249">
    <property type="entry name" value="RNA_pol_sigma70_r4_t2"/>
</dbReference>
<evidence type="ECO:0000313" key="9">
    <source>
        <dbReference type="Proteomes" id="UP000256253"/>
    </source>
</evidence>
<dbReference type="SUPFAM" id="SSF88659">
    <property type="entry name" value="Sigma3 and sigma4 domains of RNA polymerase sigma factors"/>
    <property type="match status" value="1"/>
</dbReference>
<dbReference type="NCBIfam" id="TIGR02937">
    <property type="entry name" value="sigma70-ECF"/>
    <property type="match status" value="1"/>
</dbReference>
<evidence type="ECO:0000313" key="8">
    <source>
        <dbReference type="EMBL" id="REF31557.1"/>
    </source>
</evidence>
<dbReference type="InterPro" id="IPR014284">
    <property type="entry name" value="RNA_pol_sigma-70_dom"/>
</dbReference>
<dbReference type="AlphaFoldDB" id="A0A3D9UQG9"/>
<dbReference type="Proteomes" id="UP000256253">
    <property type="component" value="Unassembled WGS sequence"/>
</dbReference>
<dbReference type="PANTHER" id="PTHR43133:SF50">
    <property type="entry name" value="ECF RNA POLYMERASE SIGMA FACTOR SIGM"/>
    <property type="match status" value="1"/>
</dbReference>
<keyword evidence="4" id="KW-0238">DNA-binding</keyword>
<dbReference type="InterPro" id="IPR036388">
    <property type="entry name" value="WH-like_DNA-bd_sf"/>
</dbReference>
<accession>A0A3D9UQG9</accession>
<dbReference type="PANTHER" id="PTHR43133">
    <property type="entry name" value="RNA POLYMERASE ECF-TYPE SIGMA FACTO"/>
    <property type="match status" value="1"/>
</dbReference>
<keyword evidence="9" id="KW-1185">Reference proteome</keyword>
<organism evidence="8 9">
    <name type="scientific">Calidifontibacter indicus</name>
    <dbReference type="NCBI Taxonomy" id="419650"/>
    <lineage>
        <taxon>Bacteria</taxon>
        <taxon>Bacillati</taxon>
        <taxon>Actinomycetota</taxon>
        <taxon>Actinomycetes</taxon>
        <taxon>Micrococcales</taxon>
        <taxon>Dermacoccaceae</taxon>
        <taxon>Calidifontibacter</taxon>
    </lineage>
</organism>
<dbReference type="EMBL" id="QTUA01000001">
    <property type="protein sequence ID" value="REF31557.1"/>
    <property type="molecule type" value="Genomic_DNA"/>
</dbReference>
<evidence type="ECO:0000256" key="4">
    <source>
        <dbReference type="ARBA" id="ARBA00023125"/>
    </source>
</evidence>
<evidence type="ECO:0000256" key="5">
    <source>
        <dbReference type="ARBA" id="ARBA00023163"/>
    </source>
</evidence>
<name>A0A3D9UQG9_9MICO</name>
<evidence type="ECO:0000259" key="7">
    <source>
        <dbReference type="Pfam" id="PF08281"/>
    </source>
</evidence>
<sequence length="165" mass="18479">MADRDGFDEFVATHAVALARSARLLTGEPGSADDLLQETLIRLWTKWPRVRGADRPLAYARTTMARLHLDSRRLRRSHETPIAIDDRTGEHSSPTSVVDDHLTLWQALDRLQRLDRAVLVLRYHDGYTSGEVAAMLGISDGAVRKRAARALQVVRTELDSSKGVR</sequence>
<dbReference type="GO" id="GO:0016987">
    <property type="term" value="F:sigma factor activity"/>
    <property type="evidence" value="ECO:0007669"/>
    <property type="project" value="UniProtKB-KW"/>
</dbReference>
<keyword evidence="5" id="KW-0804">Transcription</keyword>
<dbReference type="InterPro" id="IPR013325">
    <property type="entry name" value="RNA_pol_sigma_r2"/>
</dbReference>
<dbReference type="Pfam" id="PF08281">
    <property type="entry name" value="Sigma70_r4_2"/>
    <property type="match status" value="1"/>
</dbReference>
<dbReference type="InterPro" id="IPR007627">
    <property type="entry name" value="RNA_pol_sigma70_r2"/>
</dbReference>
<dbReference type="Gene3D" id="1.10.10.10">
    <property type="entry name" value="Winged helix-like DNA-binding domain superfamily/Winged helix DNA-binding domain"/>
    <property type="match status" value="1"/>
</dbReference>
<reference evidence="8 9" key="1">
    <citation type="submission" date="2018-08" db="EMBL/GenBank/DDBJ databases">
        <title>Sequencing the genomes of 1000 actinobacteria strains.</title>
        <authorList>
            <person name="Klenk H.-P."/>
        </authorList>
    </citation>
    <scope>NUCLEOTIDE SEQUENCE [LARGE SCALE GENOMIC DNA]</scope>
    <source>
        <strain evidence="8 9">DSM 22967</strain>
    </source>
</reference>
<keyword evidence="2" id="KW-0805">Transcription regulation</keyword>
<dbReference type="GO" id="GO:0006352">
    <property type="term" value="P:DNA-templated transcription initiation"/>
    <property type="evidence" value="ECO:0007669"/>
    <property type="project" value="InterPro"/>
</dbReference>
<dbReference type="Gene3D" id="1.10.1740.10">
    <property type="match status" value="1"/>
</dbReference>
<evidence type="ECO:0000256" key="3">
    <source>
        <dbReference type="ARBA" id="ARBA00023082"/>
    </source>
</evidence>
<dbReference type="Pfam" id="PF04542">
    <property type="entry name" value="Sigma70_r2"/>
    <property type="match status" value="1"/>
</dbReference>
<proteinExistence type="inferred from homology"/>
<gene>
    <name evidence="8" type="ORF">DFJ65_2626</name>
</gene>